<sequence length="119" mass="14327">MCPRIQFFEMNEVIEELNLIEEDDGPEEVEFIPYQHRIPEGWEAALEEELRREGILFEEEEEEENEFESEGEEEEGRGKDEEEDDEIKEEKEEKEEEEKEDDDDQEIELGIEVTEALWN</sequence>
<evidence type="ECO:0000313" key="1">
    <source>
        <dbReference type="EMBL" id="CAK5034870.1"/>
    </source>
</evidence>
<organism evidence="1 2">
    <name type="scientific">Meloidogyne enterolobii</name>
    <name type="common">Root-knot nematode worm</name>
    <name type="synonym">Meloidogyne mayaguensis</name>
    <dbReference type="NCBI Taxonomy" id="390850"/>
    <lineage>
        <taxon>Eukaryota</taxon>
        <taxon>Metazoa</taxon>
        <taxon>Ecdysozoa</taxon>
        <taxon>Nematoda</taxon>
        <taxon>Chromadorea</taxon>
        <taxon>Rhabditida</taxon>
        <taxon>Tylenchina</taxon>
        <taxon>Tylenchomorpha</taxon>
        <taxon>Tylenchoidea</taxon>
        <taxon>Meloidogynidae</taxon>
        <taxon>Meloidogyninae</taxon>
        <taxon>Meloidogyne</taxon>
    </lineage>
</organism>
<protein>
    <submittedName>
        <fullName evidence="1">Uncharacterized protein</fullName>
    </submittedName>
</protein>
<dbReference type="Proteomes" id="UP001497535">
    <property type="component" value="Unassembled WGS sequence"/>
</dbReference>
<dbReference type="EMBL" id="CAVMJV010000007">
    <property type="protein sequence ID" value="CAK5034870.1"/>
    <property type="molecule type" value="Genomic_DNA"/>
</dbReference>
<evidence type="ECO:0000313" key="2">
    <source>
        <dbReference type="Proteomes" id="UP001497535"/>
    </source>
</evidence>
<accession>A0ACB0Y6U6</accession>
<proteinExistence type="predicted"/>
<gene>
    <name evidence="1" type="ORF">MENTE1834_LOCUS8564</name>
</gene>
<reference evidence="1" key="1">
    <citation type="submission" date="2023-11" db="EMBL/GenBank/DDBJ databases">
        <authorList>
            <person name="Poullet M."/>
        </authorList>
    </citation>
    <scope>NUCLEOTIDE SEQUENCE</scope>
    <source>
        <strain evidence="1">E1834</strain>
    </source>
</reference>
<name>A0ACB0Y6U6_MELEN</name>
<keyword evidence="2" id="KW-1185">Reference proteome</keyword>
<comment type="caution">
    <text evidence="1">The sequence shown here is derived from an EMBL/GenBank/DDBJ whole genome shotgun (WGS) entry which is preliminary data.</text>
</comment>